<dbReference type="Proteomes" id="UP000544095">
    <property type="component" value="Unassembled WGS sequence"/>
</dbReference>
<dbReference type="AlphaFoldDB" id="A0A8H5PLX7"/>
<name>A0A8H5PLX7_9HYPO</name>
<dbReference type="EMBL" id="JAAOAR010000163">
    <property type="protein sequence ID" value="KAF5599202.1"/>
    <property type="molecule type" value="Genomic_DNA"/>
</dbReference>
<reference evidence="1 2" key="1">
    <citation type="submission" date="2020-05" db="EMBL/GenBank/DDBJ databases">
        <title>Identification and distribution of gene clusters putatively required for synthesis of sphingolipid metabolism inhibitors in phylogenetically diverse species of the filamentous fungus Fusarium.</title>
        <authorList>
            <person name="Kim H.-S."/>
            <person name="Busman M."/>
            <person name="Brown D.W."/>
            <person name="Divon H."/>
            <person name="Uhlig S."/>
            <person name="Proctor R.H."/>
        </authorList>
    </citation>
    <scope>NUCLEOTIDE SEQUENCE [LARGE SCALE GENOMIC DNA]</scope>
    <source>
        <strain evidence="1 2">NRRL 25211</strain>
    </source>
</reference>
<sequence>MKDSLDVLMVGTEVLPPGGTDVAFQLGESLLVDAASSEDDESGSDVVGSGTMDTREVLAVGIEALPPEGKEVVFQLGDKLLPVVASAEDERLGNDTVGNGTNEPLEVLTVGTDTFPPDGREVLFQLGPKLLPDVILAGEDWVEVVALIVGTKVPLEALVTGADVFPPEGREVLFQLGPKLLPELTWLDSDKVGNGTNVPLEILTVGTELFPLDVVPFQLGPTLPLDEPAELAETEAVGNGTNVPLEILTVGTEPLPPETDVVIFHPGLTLPLDERPGLADSEDVGNGIVIVGNEPFPLSEVVFQLGAALPLDEPPGLVRSEAVGNGMKLTLERLTVGIEPFPVGAEVVFQAGPTLPPVVPEPVVTDTVAPESVEIGPVPEISPVGAVTLEFHPVRRVPLGTGLDVELPGTDHGSESLVAPDLVIPDEWVDVRDVAPERLWVPLPDDKVDARSWLERVAEKGPWVSPGDSVVVFHEAAELDTVKLSLADLVVGLLLLACDVLGVSPVVSLAVVSVPDAAV</sequence>
<accession>A0A8H5PLX7</accession>
<gene>
    <name evidence="1" type="ORF">FPANT_3590</name>
</gene>
<evidence type="ECO:0000313" key="1">
    <source>
        <dbReference type="EMBL" id="KAF5599202.1"/>
    </source>
</evidence>
<protein>
    <submittedName>
        <fullName evidence="1">Uncharacterized protein</fullName>
    </submittedName>
</protein>
<comment type="caution">
    <text evidence="1">The sequence shown here is derived from an EMBL/GenBank/DDBJ whole genome shotgun (WGS) entry which is preliminary data.</text>
</comment>
<evidence type="ECO:0000313" key="2">
    <source>
        <dbReference type="Proteomes" id="UP000544095"/>
    </source>
</evidence>
<organism evidence="1 2">
    <name type="scientific">Fusarium pseudoanthophilum</name>
    <dbReference type="NCBI Taxonomy" id="48495"/>
    <lineage>
        <taxon>Eukaryota</taxon>
        <taxon>Fungi</taxon>
        <taxon>Dikarya</taxon>
        <taxon>Ascomycota</taxon>
        <taxon>Pezizomycotina</taxon>
        <taxon>Sordariomycetes</taxon>
        <taxon>Hypocreomycetidae</taxon>
        <taxon>Hypocreales</taxon>
        <taxon>Nectriaceae</taxon>
        <taxon>Fusarium</taxon>
        <taxon>Fusarium fujikuroi species complex</taxon>
    </lineage>
</organism>
<proteinExistence type="predicted"/>
<keyword evidence="2" id="KW-1185">Reference proteome</keyword>